<organism evidence="3 4">
    <name type="scientific">Cryptosporidium ubiquitum</name>
    <dbReference type="NCBI Taxonomy" id="857276"/>
    <lineage>
        <taxon>Eukaryota</taxon>
        <taxon>Sar</taxon>
        <taxon>Alveolata</taxon>
        <taxon>Apicomplexa</taxon>
        <taxon>Conoidasida</taxon>
        <taxon>Coccidia</taxon>
        <taxon>Eucoccidiorida</taxon>
        <taxon>Eimeriorina</taxon>
        <taxon>Cryptosporidiidae</taxon>
        <taxon>Cryptosporidium</taxon>
    </lineage>
</organism>
<keyword evidence="2" id="KW-1133">Transmembrane helix</keyword>
<feature type="region of interest" description="Disordered" evidence="1">
    <location>
        <begin position="80"/>
        <end position="127"/>
    </location>
</feature>
<comment type="caution">
    <text evidence="3">The sequence shown here is derived from an EMBL/GenBank/DDBJ whole genome shotgun (WGS) entry which is preliminary data.</text>
</comment>
<accession>A0A1J4MKM8</accession>
<evidence type="ECO:0000313" key="4">
    <source>
        <dbReference type="Proteomes" id="UP000186176"/>
    </source>
</evidence>
<dbReference type="Proteomes" id="UP000186176">
    <property type="component" value="Unassembled WGS sequence"/>
</dbReference>
<dbReference type="AlphaFoldDB" id="A0A1J4MKM8"/>
<evidence type="ECO:0000256" key="2">
    <source>
        <dbReference type="SAM" id="Phobius"/>
    </source>
</evidence>
<evidence type="ECO:0000256" key="1">
    <source>
        <dbReference type="SAM" id="MobiDB-lite"/>
    </source>
</evidence>
<keyword evidence="4" id="KW-1185">Reference proteome</keyword>
<keyword evidence="2" id="KW-0812">Transmembrane</keyword>
<reference evidence="3 4" key="1">
    <citation type="submission" date="2016-10" db="EMBL/GenBank/DDBJ databases">
        <title>Reductive evolution of mitochondrial metabolism and differential evolution of invasion-related proteins in Cryptosporidium.</title>
        <authorList>
            <person name="Liu S."/>
            <person name="Roellig D.M."/>
            <person name="Guo Y."/>
            <person name="Li N."/>
            <person name="Frace M.A."/>
            <person name="Tang K."/>
            <person name="Zhang L."/>
            <person name="Feng Y."/>
            <person name="Xiao L."/>
        </authorList>
    </citation>
    <scope>NUCLEOTIDE SEQUENCE [LARGE SCALE GENOMIC DNA]</scope>
    <source>
        <strain evidence="3">39726</strain>
    </source>
</reference>
<dbReference type="VEuPathDB" id="CryptoDB:cubi_02797"/>
<feature type="compositionally biased region" description="Low complexity" evidence="1">
    <location>
        <begin position="93"/>
        <end position="127"/>
    </location>
</feature>
<dbReference type="EMBL" id="LRBP01000013">
    <property type="protein sequence ID" value="OII73995.1"/>
    <property type="molecule type" value="Genomic_DNA"/>
</dbReference>
<protein>
    <submittedName>
        <fullName evidence="3">Uncharacterized protein</fullName>
    </submittedName>
</protein>
<dbReference type="GeneID" id="39979587"/>
<evidence type="ECO:0000313" key="3">
    <source>
        <dbReference type="EMBL" id="OII73995.1"/>
    </source>
</evidence>
<keyword evidence="2" id="KW-0472">Membrane</keyword>
<proteinExistence type="predicted"/>
<sequence length="446" mass="50767">MINENNSGKKLRGKLKILLERLFSNDGISHIYLLLVIILLVNLGIGLFFCGRNLNKESELVSSSIFDININFPKGEKDKNTNNSIYLPRDEISSQNKSQSSKSTTTTTTKTTTTTERPSAITTASTTKTETEIYTVQSPTNNSVPTCLYSSKFPTKYDLNGLLFWNVSSDTYIYWGYHNKTGSVYILGNNRQIDNTIQFSDESSTTKDKFDYDQPKLIEFKESKIGSEAKIGQINTSNVIAIGKKTLPSYWYMNWVEQSSSKSKETFKPLFQPCLGSLYTYSNNNLQGFFQDQGVVYMCGFSSYTLEKDLIELTNIPFVRISTSIQDDNKYLSFVKSRSKNRIYRLTIIKCQEKQGNYNQVLTYSLNLSRSVREEDCDANSGSWLMYKSGGSLFTINNGVGDWQIRTETGRFEYLKETGELKREPCFPNWWSTYGGVTSKQYVPST</sequence>
<feature type="transmembrane region" description="Helical" evidence="2">
    <location>
        <begin position="31"/>
        <end position="50"/>
    </location>
</feature>
<gene>
    <name evidence="3" type="ORF">cubi_02797</name>
</gene>
<name>A0A1J4MKM8_9CRYT</name>
<dbReference type="RefSeq" id="XP_028875215.1">
    <property type="nucleotide sequence ID" value="XM_029019808.1"/>
</dbReference>
<dbReference type="OrthoDB" id="343752at2759"/>